<evidence type="ECO:0000256" key="5">
    <source>
        <dbReference type="ARBA" id="ARBA00022758"/>
    </source>
</evidence>
<dbReference type="AlphaFoldDB" id="A0A1S9RMI9"/>
<accession>A0A1S9RMI9</accession>
<dbReference type="InterPro" id="IPR016181">
    <property type="entry name" value="Acyl_CoA_acyltransferase"/>
</dbReference>
<sequence length="356" mass="39310">MNSPAWRTVHELPNAQLPETVRPDQVTGRETPQLIRLPSKSLSTSSTFVLHTSYMFHSTSNHSNFVSALEINFEIKSNPLSPRSKFFQDNFPINHDDQTSHGEIHESRRSLPAPTPSIPLAPRSTASTTALLWAPEHSGIPEVPSGSKTTNPRPPLDYPASSGTFGWNGTNWPESKAKGEATHTIPEECERLFCDTLSATFLGERIDAGQESLGMGTFQQTQPNQQHSPHRKGDHHGSIQKWVEMWDYSGDAIYRGFVTGEDDERTLFVFLEDGTIGHSLKSGLIALFELAGTDAIDCSQIVACVRRSQHADEMELVRSLGWCGFNLTTLDPWIKGTSGKAGPALSTEWLFLVAEV</sequence>
<comment type="function">
    <text evidence="1">Ornithine decarboxylase (ODC) antizyme protein that negatively regulates ODC activity and intracellular polyamine biosynthesis in response to increased intracellular polyamine levels. Binds to ODC monomers, inhibiting the assembly of the functional ODC homodimer, and targets the monomers for ubiquitin-independent proteolytic destruction by the 26S proteasome.</text>
</comment>
<dbReference type="Proteomes" id="UP000190744">
    <property type="component" value="Unassembled WGS sequence"/>
</dbReference>
<feature type="region of interest" description="Disordered" evidence="6">
    <location>
        <begin position="216"/>
        <end position="236"/>
    </location>
</feature>
<dbReference type="GO" id="GO:0008073">
    <property type="term" value="F:ornithine decarboxylase inhibitor activity"/>
    <property type="evidence" value="ECO:0007669"/>
    <property type="project" value="InterPro"/>
</dbReference>
<dbReference type="GO" id="GO:0005634">
    <property type="term" value="C:nucleus"/>
    <property type="evidence" value="ECO:0007669"/>
    <property type="project" value="TreeGrafter"/>
</dbReference>
<protein>
    <recommendedName>
        <fullName evidence="4">Ornithine decarboxylase antizyme</fullName>
    </recommendedName>
</protein>
<evidence type="ECO:0000256" key="2">
    <source>
        <dbReference type="ARBA" id="ARBA00008796"/>
    </source>
</evidence>
<evidence type="ECO:0000313" key="7">
    <source>
        <dbReference type="EMBL" id="OOQ86581.1"/>
    </source>
</evidence>
<name>A0A1S9RMI9_PENBI</name>
<gene>
    <name evidence="7" type="ORF">PEBR_20929</name>
</gene>
<comment type="caution">
    <text evidence="7">The sequence shown here is derived from an EMBL/GenBank/DDBJ whole genome shotgun (WGS) entry which is preliminary data.</text>
</comment>
<feature type="compositionally biased region" description="Basic and acidic residues" evidence="6">
    <location>
        <begin position="94"/>
        <end position="109"/>
    </location>
</feature>
<dbReference type="GO" id="GO:0005737">
    <property type="term" value="C:cytoplasm"/>
    <property type="evidence" value="ECO:0007669"/>
    <property type="project" value="TreeGrafter"/>
</dbReference>
<evidence type="ECO:0000256" key="6">
    <source>
        <dbReference type="SAM" id="MobiDB-lite"/>
    </source>
</evidence>
<dbReference type="InterPro" id="IPR002993">
    <property type="entry name" value="ODC_AZ"/>
</dbReference>
<dbReference type="EMBL" id="LJBN01000137">
    <property type="protein sequence ID" value="OOQ86581.1"/>
    <property type="molecule type" value="Genomic_DNA"/>
</dbReference>
<dbReference type="Pfam" id="PF02100">
    <property type="entry name" value="ODC_AZ"/>
    <property type="match status" value="1"/>
</dbReference>
<comment type="subunit">
    <text evidence="3">Interacts with ODC and thereby sterically blocks ODC homodimerization.</text>
</comment>
<dbReference type="PANTHER" id="PTHR10279:SF10">
    <property type="entry name" value="ORNITHINE DECARBOXYLASE ANTIZYME"/>
    <property type="match status" value="1"/>
</dbReference>
<dbReference type="PANTHER" id="PTHR10279">
    <property type="entry name" value="ORNITHINE DECARBOXYLASE ANTIZYME"/>
    <property type="match status" value="1"/>
</dbReference>
<comment type="similarity">
    <text evidence="2">Belongs to the ODC antizyme family.</text>
</comment>
<dbReference type="GO" id="GO:0045732">
    <property type="term" value="P:positive regulation of protein catabolic process"/>
    <property type="evidence" value="ECO:0007669"/>
    <property type="project" value="TreeGrafter"/>
</dbReference>
<feature type="compositionally biased region" description="Polar residues" evidence="6">
    <location>
        <begin position="217"/>
        <end position="227"/>
    </location>
</feature>
<dbReference type="GO" id="GO:0075523">
    <property type="term" value="P:viral translational frameshifting"/>
    <property type="evidence" value="ECO:0007669"/>
    <property type="project" value="UniProtKB-KW"/>
</dbReference>
<evidence type="ECO:0000313" key="8">
    <source>
        <dbReference type="Proteomes" id="UP000190744"/>
    </source>
</evidence>
<evidence type="ECO:0000256" key="4">
    <source>
        <dbReference type="ARBA" id="ARBA00017712"/>
    </source>
</evidence>
<evidence type="ECO:0000256" key="3">
    <source>
        <dbReference type="ARBA" id="ARBA00011486"/>
    </source>
</evidence>
<reference evidence="8" key="1">
    <citation type="submission" date="2015-09" db="EMBL/GenBank/DDBJ databases">
        <authorList>
            <person name="Fill T.P."/>
            <person name="Baretta J.F."/>
            <person name="de Almeida L.G."/>
            <person name="Rocha M."/>
            <person name="de Souza D.H."/>
            <person name="Malavazi I."/>
            <person name="Cerdeira L.T."/>
            <person name="Hong H."/>
            <person name="Samborskyy M."/>
            <person name="de Vasconcelos A.T."/>
            <person name="Leadlay P."/>
            <person name="Rodrigues-Filho E."/>
        </authorList>
    </citation>
    <scope>NUCLEOTIDE SEQUENCE [LARGE SCALE GENOMIC DNA]</scope>
    <source>
        <strain evidence="8">LaBioMMi 136</strain>
    </source>
</reference>
<dbReference type="InterPro" id="IPR038581">
    <property type="entry name" value="ODC_AZ_sf"/>
</dbReference>
<evidence type="ECO:0000256" key="1">
    <source>
        <dbReference type="ARBA" id="ARBA00002307"/>
    </source>
</evidence>
<dbReference type="SUPFAM" id="SSF55729">
    <property type="entry name" value="Acyl-CoA N-acyltransferases (Nat)"/>
    <property type="match status" value="1"/>
</dbReference>
<keyword evidence="5" id="KW-0688">Ribosomal frameshifting</keyword>
<dbReference type="Gene3D" id="3.40.630.60">
    <property type="match status" value="1"/>
</dbReference>
<feature type="region of interest" description="Disordered" evidence="6">
    <location>
        <begin position="91"/>
        <end position="122"/>
    </location>
</feature>
<proteinExistence type="inferred from homology"/>
<organism evidence="7 8">
    <name type="scientific">Penicillium brasilianum</name>
    <dbReference type="NCBI Taxonomy" id="104259"/>
    <lineage>
        <taxon>Eukaryota</taxon>
        <taxon>Fungi</taxon>
        <taxon>Dikarya</taxon>
        <taxon>Ascomycota</taxon>
        <taxon>Pezizomycotina</taxon>
        <taxon>Eurotiomycetes</taxon>
        <taxon>Eurotiomycetidae</taxon>
        <taxon>Eurotiales</taxon>
        <taxon>Aspergillaceae</taxon>
        <taxon>Penicillium</taxon>
    </lineage>
</organism>